<comment type="similarity">
    <text evidence="2">Belongs to the peptidase M13 family.</text>
</comment>
<feature type="signal peptide" evidence="3">
    <location>
        <begin position="1"/>
        <end position="19"/>
    </location>
</feature>
<comment type="subcellular location">
    <subcellularLocation>
        <location evidence="1">Cell membrane</location>
        <topology evidence="1">Single-pass type II membrane protein</topology>
    </subcellularLocation>
</comment>
<reference evidence="5" key="1">
    <citation type="submission" date="2025-05" db="UniProtKB">
        <authorList>
            <consortium name="RefSeq"/>
        </authorList>
    </citation>
    <scope>NUCLEOTIDE SEQUENCE [LARGE SCALE GENOMIC DNA]</scope>
    <source>
        <strain evidence="5">14028-0561.14</strain>
    </source>
</reference>
<evidence type="ECO:0000256" key="3">
    <source>
        <dbReference type="SAM" id="SignalP"/>
    </source>
</evidence>
<name>A0A6P4I937_DROKI</name>
<evidence type="ECO:0000259" key="4">
    <source>
        <dbReference type="Pfam" id="PF05649"/>
    </source>
</evidence>
<dbReference type="PANTHER" id="PTHR11733">
    <property type="entry name" value="ZINC METALLOPROTEASE FAMILY M13 NEPRILYSIN-RELATED"/>
    <property type="match status" value="1"/>
</dbReference>
<dbReference type="InterPro" id="IPR000718">
    <property type="entry name" value="Peptidase_M13"/>
</dbReference>
<dbReference type="GO" id="GO:0005886">
    <property type="term" value="C:plasma membrane"/>
    <property type="evidence" value="ECO:0007669"/>
    <property type="project" value="UniProtKB-SubCell"/>
</dbReference>
<evidence type="ECO:0000256" key="1">
    <source>
        <dbReference type="ARBA" id="ARBA00004401"/>
    </source>
</evidence>
<dbReference type="AlphaFoldDB" id="A0A6P4I937"/>
<protein>
    <submittedName>
        <fullName evidence="6">Neprilysin-2-like</fullName>
    </submittedName>
</protein>
<feature type="domain" description="Peptidase M13 N-terminal" evidence="4">
    <location>
        <begin position="38"/>
        <end position="392"/>
    </location>
</feature>
<dbReference type="SUPFAM" id="SSF55486">
    <property type="entry name" value="Metalloproteases ('zincins'), catalytic domain"/>
    <property type="match status" value="1"/>
</dbReference>
<dbReference type="GeneID" id="108076859"/>
<dbReference type="OrthoDB" id="7842934at2759"/>
<dbReference type="Gene3D" id="3.40.390.10">
    <property type="entry name" value="Collagenase (Catalytic Domain)"/>
    <property type="match status" value="1"/>
</dbReference>
<organism evidence="5 6">
    <name type="scientific">Drosophila kikkawai</name>
    <name type="common">Fruit fly</name>
    <dbReference type="NCBI Taxonomy" id="30033"/>
    <lineage>
        <taxon>Eukaryota</taxon>
        <taxon>Metazoa</taxon>
        <taxon>Ecdysozoa</taxon>
        <taxon>Arthropoda</taxon>
        <taxon>Hexapoda</taxon>
        <taxon>Insecta</taxon>
        <taxon>Pterygota</taxon>
        <taxon>Neoptera</taxon>
        <taxon>Endopterygota</taxon>
        <taxon>Diptera</taxon>
        <taxon>Brachycera</taxon>
        <taxon>Muscomorpha</taxon>
        <taxon>Ephydroidea</taxon>
        <taxon>Drosophilidae</taxon>
        <taxon>Drosophila</taxon>
        <taxon>Sophophora</taxon>
    </lineage>
</organism>
<dbReference type="RefSeq" id="XP_017025377.1">
    <property type="nucleotide sequence ID" value="XM_017169888.1"/>
</dbReference>
<proteinExistence type="inferred from homology"/>
<gene>
    <name evidence="6" type="primary">LOC108076859</name>
</gene>
<evidence type="ECO:0000313" key="6">
    <source>
        <dbReference type="RefSeq" id="XP_017025377.1"/>
    </source>
</evidence>
<dbReference type="InterPro" id="IPR024079">
    <property type="entry name" value="MetalloPept_cat_dom_sf"/>
</dbReference>
<keyword evidence="5" id="KW-1185">Reference proteome</keyword>
<dbReference type="Gene3D" id="1.10.1380.10">
    <property type="entry name" value="Neutral endopeptidase , domain2"/>
    <property type="match status" value="1"/>
</dbReference>
<keyword evidence="3" id="KW-0732">Signal</keyword>
<dbReference type="InterPro" id="IPR008753">
    <property type="entry name" value="Peptidase_M13_N"/>
</dbReference>
<feature type="chain" id="PRO_5028176108" evidence="3">
    <location>
        <begin position="20"/>
        <end position="642"/>
    </location>
</feature>
<evidence type="ECO:0000313" key="5">
    <source>
        <dbReference type="Proteomes" id="UP001652661"/>
    </source>
</evidence>
<dbReference type="GO" id="GO:0004222">
    <property type="term" value="F:metalloendopeptidase activity"/>
    <property type="evidence" value="ECO:0007669"/>
    <property type="project" value="InterPro"/>
</dbReference>
<sequence length="642" mass="73153">MERLTRIVCLLSLLGLAASSNEGALSLILQRMDRSADPCEDFQKFSSGKFLEVHEGENVYSLQNVAVQKYNEQLQELFDDLKDTNFIDESSVEEKVWQLYNTCSTAPKKTHSWKHYLQLVSPNLDLPWPQFTPRGGEWPQERFQWLVTLARLRRFGFKNFLIPMDLTTKSNDSSQLLISLGSHPIKTIPEVSDTEELLISLKVSREKAALLASNITDLESDLQKLAEEDNSLVQYMTTEEFEERTSISIGHYLEIVLGSSIDSGFELEVLQITYLEGLKNVIEKYDSEVVATHLVVGFIRYLKSMDGSESNGDPAMCAAAVGVLMQPASEFLYKNLHFGEEELQRNVEEVQRIFKIISNTFMARLADNRLNLTSAEVQHLQEKLSAMTVRVGNLPNVEDQRSFVTNFYSDLNLNTNLDYAEAQLKVLEHLNRKILEQLDRPIPRGKEFYLFHSQLNAATEGTFYETNNMIILPYLILQEPYFSPEMHDVFKLSYLGYLIAGEILIYYDPYYLSFDSLGNNSTLLGNFEEHQGYIDGISCLNRTETRAISYRVIDVLALELVYDSYFGKDSTLSKDQPCFFKVPLEQLFLLNFSQLLIGNYYGLGDPNDVSLHASVSNLKAFGETFSCPANATLNPPIRCTIW</sequence>
<reference evidence="6" key="2">
    <citation type="submission" date="2025-08" db="UniProtKB">
        <authorList>
            <consortium name="RefSeq"/>
        </authorList>
    </citation>
    <scope>IDENTIFICATION</scope>
    <source>
        <strain evidence="6">14028-0561.14</strain>
        <tissue evidence="6">Whole fly</tissue>
    </source>
</reference>
<evidence type="ECO:0000256" key="2">
    <source>
        <dbReference type="ARBA" id="ARBA00007357"/>
    </source>
</evidence>
<dbReference type="PROSITE" id="PS51885">
    <property type="entry name" value="NEPRILYSIN"/>
    <property type="match status" value="1"/>
</dbReference>
<dbReference type="InterPro" id="IPR042089">
    <property type="entry name" value="Peptidase_M13_dom_2"/>
</dbReference>
<dbReference type="GO" id="GO:0016485">
    <property type="term" value="P:protein processing"/>
    <property type="evidence" value="ECO:0007669"/>
    <property type="project" value="TreeGrafter"/>
</dbReference>
<accession>A0A6P4I937</accession>
<dbReference type="Pfam" id="PF05649">
    <property type="entry name" value="Peptidase_M13_N"/>
    <property type="match status" value="1"/>
</dbReference>
<dbReference type="PANTHER" id="PTHR11733:SF167">
    <property type="entry name" value="FI17812P1-RELATED"/>
    <property type="match status" value="1"/>
</dbReference>
<dbReference type="Proteomes" id="UP001652661">
    <property type="component" value="Chromosome 2L"/>
</dbReference>